<dbReference type="AlphaFoldDB" id="A0A0D9ZBJ8"/>
<organism evidence="1">
    <name type="scientific">Oryza glumipatula</name>
    <dbReference type="NCBI Taxonomy" id="40148"/>
    <lineage>
        <taxon>Eukaryota</taxon>
        <taxon>Viridiplantae</taxon>
        <taxon>Streptophyta</taxon>
        <taxon>Embryophyta</taxon>
        <taxon>Tracheophyta</taxon>
        <taxon>Spermatophyta</taxon>
        <taxon>Magnoliopsida</taxon>
        <taxon>Liliopsida</taxon>
        <taxon>Poales</taxon>
        <taxon>Poaceae</taxon>
        <taxon>BOP clade</taxon>
        <taxon>Oryzoideae</taxon>
        <taxon>Oryzeae</taxon>
        <taxon>Oryzinae</taxon>
        <taxon>Oryza</taxon>
    </lineage>
</organism>
<reference evidence="1" key="2">
    <citation type="submission" date="2018-05" db="EMBL/GenBank/DDBJ databases">
        <title>OgluRS3 (Oryza glumaepatula Reference Sequence Version 3).</title>
        <authorList>
            <person name="Zhang J."/>
            <person name="Kudrna D."/>
            <person name="Lee S."/>
            <person name="Talag J."/>
            <person name="Welchert J."/>
            <person name="Wing R.A."/>
        </authorList>
    </citation>
    <scope>NUCLEOTIDE SEQUENCE [LARGE SCALE GENOMIC DNA]</scope>
</reference>
<accession>A0A0D9ZBJ8</accession>
<dbReference type="Gramene" id="OGLUM03G29670.1">
    <property type="protein sequence ID" value="OGLUM03G29670.1"/>
    <property type="gene ID" value="OGLUM03G29670"/>
</dbReference>
<sequence length="178" mass="19478">MTPWRLMAVAGERWPAAIEISIDGLHKSYICISCSMWLAAEDRVESAGGEDRGTTSEREASETVLVAHKSHLRLLAKEKSSQPESLPCTLLTTFHDNLDAEARLWRRRWQSFGTVDPIPATATDGDGPDAAEPSEFLLTHDIAGADVMHETVCLCGFIAVGSGLACCCMQLKQPFWMA</sequence>
<dbReference type="Proteomes" id="UP000026961">
    <property type="component" value="Chromosome 3"/>
</dbReference>
<dbReference type="EnsemblPlants" id="OGLUM03G29670.1">
    <property type="protein sequence ID" value="OGLUM03G29670.1"/>
    <property type="gene ID" value="OGLUM03G29670"/>
</dbReference>
<proteinExistence type="predicted"/>
<name>A0A0D9ZBJ8_9ORYZ</name>
<reference evidence="1" key="1">
    <citation type="submission" date="2015-04" db="UniProtKB">
        <authorList>
            <consortium name="EnsemblPlants"/>
        </authorList>
    </citation>
    <scope>IDENTIFICATION</scope>
</reference>
<evidence type="ECO:0000313" key="2">
    <source>
        <dbReference type="Proteomes" id="UP000026961"/>
    </source>
</evidence>
<dbReference type="HOGENOM" id="CLU_1512857_0_0_1"/>
<evidence type="ECO:0000313" key="1">
    <source>
        <dbReference type="EnsemblPlants" id="OGLUM03G29670.1"/>
    </source>
</evidence>
<keyword evidence="2" id="KW-1185">Reference proteome</keyword>
<protein>
    <submittedName>
        <fullName evidence="1">Uncharacterized protein</fullName>
    </submittedName>
</protein>